<name>A0A9X1A9X6_9HYPH</name>
<dbReference type="AlphaFoldDB" id="A0A9X1A9X6"/>
<dbReference type="GO" id="GO:0004497">
    <property type="term" value="F:monooxygenase activity"/>
    <property type="evidence" value="ECO:0007669"/>
    <property type="project" value="TreeGrafter"/>
</dbReference>
<evidence type="ECO:0000256" key="1">
    <source>
        <dbReference type="ARBA" id="ARBA00023002"/>
    </source>
</evidence>
<dbReference type="PRINTS" id="PR00368">
    <property type="entry name" value="FADPNR"/>
</dbReference>
<evidence type="ECO:0000313" key="2">
    <source>
        <dbReference type="EMBL" id="MBT1155848.1"/>
    </source>
</evidence>
<reference evidence="2" key="1">
    <citation type="journal article" date="2021" name="Microorganisms">
        <title>Phylogenomic Reconstruction and Metabolic Potential of the Genus Aminobacter.</title>
        <authorList>
            <person name="Artuso I."/>
            <person name="Turrini P."/>
            <person name="Pirolo M."/>
            <person name="Lugli G.A."/>
            <person name="Ventura M."/>
            <person name="Visca P."/>
        </authorList>
    </citation>
    <scope>NUCLEOTIDE SEQUENCE</scope>
    <source>
        <strain evidence="2">LMG 26462</strain>
    </source>
</reference>
<sequence length="356" mass="38339">MMTFVLVIGAGQAGLATGCHLRRSSLDFLIVDSACHVGNSWRKRYESLTLFTPRQFSALPGLPLVGNRELYATREEFADYLQTYATRCGLPVRLNSRVVRLARIGGNAFEATLQNGKRLQATHVVVATGGFQKSVVPPISAKFDAEVVQLNAETYRNIHQIPGGRALVVGDGASGRDIAVELSSRGPTALAAGKPRRLFPERVLGKSVWWWLSKSGVLKAPPNSTMGQFLRRSDAFPDRDRSIGSLTRKNIAIMPRLVDAAGDKAIFSDGSSIPVAAVIWAVGYVDDSSWLGVPEATAADGSFLHTEGVSPVHGLFFVGKPWQRNRTSALIMGVGDDARLIVQRIAAEGSGQTARG</sequence>
<dbReference type="PANTHER" id="PTHR43539:SF78">
    <property type="entry name" value="FLAVIN-CONTAINING MONOOXYGENASE"/>
    <property type="match status" value="1"/>
</dbReference>
<comment type="caution">
    <text evidence="2">The sequence shown here is derived from an EMBL/GenBank/DDBJ whole genome shotgun (WGS) entry which is preliminary data.</text>
</comment>
<dbReference type="PRINTS" id="PR00469">
    <property type="entry name" value="PNDRDTASEII"/>
</dbReference>
<gene>
    <name evidence="2" type="ORF">J1C56_09620</name>
</gene>
<dbReference type="InterPro" id="IPR050982">
    <property type="entry name" value="Auxin_biosynth/cation_transpt"/>
</dbReference>
<evidence type="ECO:0000313" key="3">
    <source>
        <dbReference type="Proteomes" id="UP001138921"/>
    </source>
</evidence>
<dbReference type="Pfam" id="PF13738">
    <property type="entry name" value="Pyr_redox_3"/>
    <property type="match status" value="1"/>
</dbReference>
<dbReference type="PANTHER" id="PTHR43539">
    <property type="entry name" value="FLAVIN-BINDING MONOOXYGENASE-LIKE PROTEIN (AFU_ORTHOLOGUE AFUA_4G09220)"/>
    <property type="match status" value="1"/>
</dbReference>
<organism evidence="2 3">
    <name type="scientific">Aminobacter anthyllidis</name>
    <dbReference type="NCBI Taxonomy" id="1035067"/>
    <lineage>
        <taxon>Bacteria</taxon>
        <taxon>Pseudomonadati</taxon>
        <taxon>Pseudomonadota</taxon>
        <taxon>Alphaproteobacteria</taxon>
        <taxon>Hyphomicrobiales</taxon>
        <taxon>Phyllobacteriaceae</taxon>
        <taxon>Aminobacter</taxon>
    </lineage>
</organism>
<dbReference type="InterPro" id="IPR036188">
    <property type="entry name" value="FAD/NAD-bd_sf"/>
</dbReference>
<reference evidence="2" key="2">
    <citation type="submission" date="2021-03" db="EMBL/GenBank/DDBJ databases">
        <authorList>
            <person name="Artuso I."/>
            <person name="Turrini P."/>
            <person name="Pirolo M."/>
            <person name="Lugli G.A."/>
            <person name="Ventura M."/>
            <person name="Visca P."/>
        </authorList>
    </citation>
    <scope>NUCLEOTIDE SEQUENCE</scope>
    <source>
        <strain evidence="2">LMG 26462</strain>
    </source>
</reference>
<accession>A0A9X1A9X6</accession>
<proteinExistence type="predicted"/>
<dbReference type="SUPFAM" id="SSF51905">
    <property type="entry name" value="FAD/NAD(P)-binding domain"/>
    <property type="match status" value="1"/>
</dbReference>
<dbReference type="GO" id="GO:0050660">
    <property type="term" value="F:flavin adenine dinucleotide binding"/>
    <property type="evidence" value="ECO:0007669"/>
    <property type="project" value="TreeGrafter"/>
</dbReference>
<protein>
    <submittedName>
        <fullName evidence="2">NAD(P)-binding domain-containing protein</fullName>
    </submittedName>
</protein>
<dbReference type="Gene3D" id="3.50.50.60">
    <property type="entry name" value="FAD/NAD(P)-binding domain"/>
    <property type="match status" value="1"/>
</dbReference>
<keyword evidence="3" id="KW-1185">Reference proteome</keyword>
<dbReference type="Proteomes" id="UP001138921">
    <property type="component" value="Unassembled WGS sequence"/>
</dbReference>
<dbReference type="EMBL" id="JAFLWW010000003">
    <property type="protein sequence ID" value="MBT1155848.1"/>
    <property type="molecule type" value="Genomic_DNA"/>
</dbReference>
<keyword evidence="1" id="KW-0560">Oxidoreductase</keyword>